<dbReference type="EMBL" id="KL197716">
    <property type="protein sequence ID" value="KDQ59218.1"/>
    <property type="molecule type" value="Genomic_DNA"/>
</dbReference>
<evidence type="ECO:0000313" key="2">
    <source>
        <dbReference type="EMBL" id="KDQ59218.1"/>
    </source>
</evidence>
<feature type="non-terminal residue" evidence="2">
    <location>
        <position position="1"/>
    </location>
</feature>
<proteinExistence type="predicted"/>
<accession>A0A067PWM0</accession>
<feature type="domain" description="Retrovirus-related Pol polyprotein from transposon TNT 1-94-like beta-barrel" evidence="1">
    <location>
        <begin position="4"/>
        <end position="53"/>
    </location>
</feature>
<dbReference type="Pfam" id="PF22936">
    <property type="entry name" value="Pol_BBD"/>
    <property type="match status" value="1"/>
</dbReference>
<dbReference type="AlphaFoldDB" id="A0A067PWM0"/>
<dbReference type="OrthoDB" id="3251181at2759"/>
<name>A0A067PWM0_9AGAM</name>
<protein>
    <recommendedName>
        <fullName evidence="1">Retrovirus-related Pol polyprotein from transposon TNT 1-94-like beta-barrel domain-containing protein</fullName>
    </recommendedName>
</protein>
<dbReference type="STRING" id="933084.A0A067PWM0"/>
<dbReference type="InterPro" id="IPR054722">
    <property type="entry name" value="PolX-like_BBD"/>
</dbReference>
<dbReference type="Proteomes" id="UP000027265">
    <property type="component" value="Unassembled WGS sequence"/>
</dbReference>
<dbReference type="HOGENOM" id="CLU_200686_0_0_1"/>
<reference evidence="3" key="1">
    <citation type="journal article" date="2014" name="Proc. Natl. Acad. Sci. U.S.A.">
        <title>Extensive sampling of basidiomycete genomes demonstrates inadequacy of the white-rot/brown-rot paradigm for wood decay fungi.</title>
        <authorList>
            <person name="Riley R."/>
            <person name="Salamov A.A."/>
            <person name="Brown D.W."/>
            <person name="Nagy L.G."/>
            <person name="Floudas D."/>
            <person name="Held B.W."/>
            <person name="Levasseur A."/>
            <person name="Lombard V."/>
            <person name="Morin E."/>
            <person name="Otillar R."/>
            <person name="Lindquist E.A."/>
            <person name="Sun H."/>
            <person name="LaButti K.M."/>
            <person name="Schmutz J."/>
            <person name="Jabbour D."/>
            <person name="Luo H."/>
            <person name="Baker S.E."/>
            <person name="Pisabarro A.G."/>
            <person name="Walton J.D."/>
            <person name="Blanchette R.A."/>
            <person name="Henrissat B."/>
            <person name="Martin F."/>
            <person name="Cullen D."/>
            <person name="Hibbett D.S."/>
            <person name="Grigoriev I.V."/>
        </authorList>
    </citation>
    <scope>NUCLEOTIDE SEQUENCE [LARGE SCALE GENOMIC DNA]</scope>
    <source>
        <strain evidence="3">MUCL 33604</strain>
    </source>
</reference>
<organism evidence="2 3">
    <name type="scientific">Jaapia argillacea MUCL 33604</name>
    <dbReference type="NCBI Taxonomy" id="933084"/>
    <lineage>
        <taxon>Eukaryota</taxon>
        <taxon>Fungi</taxon>
        <taxon>Dikarya</taxon>
        <taxon>Basidiomycota</taxon>
        <taxon>Agaricomycotina</taxon>
        <taxon>Agaricomycetes</taxon>
        <taxon>Agaricomycetidae</taxon>
        <taxon>Jaapiales</taxon>
        <taxon>Jaapiaceae</taxon>
        <taxon>Jaapia</taxon>
    </lineage>
</organism>
<keyword evidence="3" id="KW-1185">Reference proteome</keyword>
<feature type="non-terminal residue" evidence="2">
    <location>
        <position position="54"/>
    </location>
</feature>
<evidence type="ECO:0000313" key="3">
    <source>
        <dbReference type="Proteomes" id="UP000027265"/>
    </source>
</evidence>
<evidence type="ECO:0000259" key="1">
    <source>
        <dbReference type="Pfam" id="PF22936"/>
    </source>
</evidence>
<gene>
    <name evidence="2" type="ORF">JAAARDRAFT_84670</name>
</gene>
<dbReference type="InParanoid" id="A0A067PWM0"/>
<sequence>VELFDSGATRHMSPYHKKFILYQEVGPMPISAANQQSFSVIGVGDMVIEIPNGD</sequence>